<keyword evidence="4" id="KW-0067">ATP-binding</keyword>
<dbReference type="InterPro" id="IPR025287">
    <property type="entry name" value="WAK_GUB"/>
</dbReference>
<organism evidence="9 10">
    <name type="scientific">Quercus suber</name>
    <name type="common">Cork oak</name>
    <dbReference type="NCBI Taxonomy" id="58331"/>
    <lineage>
        <taxon>Eukaryota</taxon>
        <taxon>Viridiplantae</taxon>
        <taxon>Streptophyta</taxon>
        <taxon>Embryophyta</taxon>
        <taxon>Tracheophyta</taxon>
        <taxon>Spermatophyta</taxon>
        <taxon>Magnoliopsida</taxon>
        <taxon>eudicotyledons</taxon>
        <taxon>Gunneridae</taxon>
        <taxon>Pentapetalae</taxon>
        <taxon>rosids</taxon>
        <taxon>fabids</taxon>
        <taxon>Fagales</taxon>
        <taxon>Fagaceae</taxon>
        <taxon>Quercus</taxon>
    </lineage>
</organism>
<evidence type="ECO:0000313" key="10">
    <source>
        <dbReference type="Proteomes" id="UP000237347"/>
    </source>
</evidence>
<dbReference type="GO" id="GO:0016020">
    <property type="term" value="C:membrane"/>
    <property type="evidence" value="ECO:0007669"/>
    <property type="project" value="UniProtKB-SubCell"/>
</dbReference>
<dbReference type="PROSITE" id="PS50011">
    <property type="entry name" value="PROTEIN_KINASE_DOM"/>
    <property type="match status" value="1"/>
</dbReference>
<evidence type="ECO:0000259" key="8">
    <source>
        <dbReference type="PROSITE" id="PS50011"/>
    </source>
</evidence>
<evidence type="ECO:0000256" key="3">
    <source>
        <dbReference type="ARBA" id="ARBA00022741"/>
    </source>
</evidence>
<evidence type="ECO:0000256" key="6">
    <source>
        <dbReference type="SAM" id="Phobius"/>
    </source>
</evidence>
<dbReference type="GO" id="GO:0030247">
    <property type="term" value="F:polysaccharide binding"/>
    <property type="evidence" value="ECO:0007669"/>
    <property type="project" value="InterPro"/>
</dbReference>
<evidence type="ECO:0000256" key="5">
    <source>
        <dbReference type="SAM" id="MobiDB-lite"/>
    </source>
</evidence>
<evidence type="ECO:0000256" key="7">
    <source>
        <dbReference type="SAM" id="SignalP"/>
    </source>
</evidence>
<feature type="signal peptide" evidence="7">
    <location>
        <begin position="1"/>
        <end position="21"/>
    </location>
</feature>
<evidence type="ECO:0000256" key="1">
    <source>
        <dbReference type="ARBA" id="ARBA00004167"/>
    </source>
</evidence>
<proteinExistence type="predicted"/>
<dbReference type="InterPro" id="IPR001245">
    <property type="entry name" value="Ser-Thr/Tyr_kinase_cat_dom"/>
</dbReference>
<evidence type="ECO:0000256" key="4">
    <source>
        <dbReference type="ARBA" id="ARBA00022840"/>
    </source>
</evidence>
<feature type="chain" id="PRO_5043833227" evidence="7">
    <location>
        <begin position="22"/>
        <end position="523"/>
    </location>
</feature>
<reference evidence="9 10" key="1">
    <citation type="journal article" date="2018" name="Sci. Data">
        <title>The draft genome sequence of cork oak.</title>
        <authorList>
            <person name="Ramos A.M."/>
            <person name="Usie A."/>
            <person name="Barbosa P."/>
            <person name="Barros P.M."/>
            <person name="Capote T."/>
            <person name="Chaves I."/>
            <person name="Simoes F."/>
            <person name="Abreu I."/>
            <person name="Carrasquinho I."/>
            <person name="Faro C."/>
            <person name="Guimaraes J.B."/>
            <person name="Mendonca D."/>
            <person name="Nobrega F."/>
            <person name="Rodrigues L."/>
            <person name="Saibo N.J.M."/>
            <person name="Varela M.C."/>
            <person name="Egas C."/>
            <person name="Matos J."/>
            <person name="Miguel C.M."/>
            <person name="Oliveira M.M."/>
            <person name="Ricardo C.P."/>
            <person name="Goncalves S."/>
        </authorList>
    </citation>
    <scope>NUCLEOTIDE SEQUENCE [LARGE SCALE GENOMIC DNA]</scope>
    <source>
        <strain evidence="10">cv. HL8</strain>
    </source>
</reference>
<dbReference type="EMBL" id="PKMF04000249">
    <property type="protein sequence ID" value="KAK7841045.1"/>
    <property type="molecule type" value="Genomic_DNA"/>
</dbReference>
<feature type="compositionally biased region" description="Polar residues" evidence="5">
    <location>
        <begin position="510"/>
        <end position="523"/>
    </location>
</feature>
<dbReference type="Proteomes" id="UP000237347">
    <property type="component" value="Unassembled WGS sequence"/>
</dbReference>
<dbReference type="Gene3D" id="1.10.510.10">
    <property type="entry name" value="Transferase(Phosphotransferase) domain 1"/>
    <property type="match status" value="1"/>
</dbReference>
<feature type="transmembrane region" description="Helical" evidence="6">
    <location>
        <begin position="241"/>
        <end position="261"/>
    </location>
</feature>
<comment type="caution">
    <text evidence="9">The sequence shown here is derived from an EMBL/GenBank/DDBJ whole genome shotgun (WGS) entry which is preliminary data.</text>
</comment>
<evidence type="ECO:0000256" key="2">
    <source>
        <dbReference type="ARBA" id="ARBA00022729"/>
    </source>
</evidence>
<dbReference type="PANTHER" id="PTHR46008:SF2">
    <property type="entry name" value="LEAF RUST 10 DISEASE-RESISTANCE LOCUS RECEPTOR-LIKE PROTEIN KINASE-LIKE 1.4"/>
    <property type="match status" value="1"/>
</dbReference>
<keyword evidence="6" id="KW-0812">Transmembrane</keyword>
<dbReference type="Gene3D" id="3.30.200.20">
    <property type="entry name" value="Phosphorylase Kinase, domain 1"/>
    <property type="match status" value="1"/>
</dbReference>
<feature type="domain" description="Protein kinase" evidence="8">
    <location>
        <begin position="280"/>
        <end position="523"/>
    </location>
</feature>
<keyword evidence="6" id="KW-0472">Membrane</keyword>
<keyword evidence="3" id="KW-0547">Nucleotide-binding</keyword>
<dbReference type="InterPro" id="IPR011009">
    <property type="entry name" value="Kinase-like_dom_sf"/>
</dbReference>
<evidence type="ECO:0000313" key="9">
    <source>
        <dbReference type="EMBL" id="KAK7841045.1"/>
    </source>
</evidence>
<keyword evidence="2 7" id="KW-0732">Signal</keyword>
<comment type="subcellular location">
    <subcellularLocation>
        <location evidence="1">Membrane</location>
        <topology evidence="1">Single-pass membrane protein</topology>
    </subcellularLocation>
</comment>
<dbReference type="SUPFAM" id="SSF56112">
    <property type="entry name" value="Protein kinase-like (PK-like)"/>
    <property type="match status" value="1"/>
</dbReference>
<dbReference type="AlphaFoldDB" id="A0AAW0KPZ9"/>
<keyword evidence="10" id="KW-1185">Reference proteome</keyword>
<sequence length="523" mass="59217">MATVFLFVFFVLSHLVLLPSAEEEKRNAQSCSSFQCGKFGMIGFPFRLNKRNYYNCGFLPVNCDQTPPTMQLPLGWSKGAYEVINISYTNTTQFTRVKDLALLEYLNTNKCEYLTNFTLPKSPFISFKLTTPNQNLFKCNRTLDSNSYKKFKYMSCGDHNFYYSHSNESTPSIISSQCSIIQLPVKEHSDNNELNLTAEFDLEVHVSAACSSCRGREVNASPTVRENLIVTMTTENQLNCFLLAALGVVYPVISIIFLFIIRRHYKKKSASSNLLARNIFSDPSSKSDVEGGSVYFGVPVFSYRELEEATNSKLQDGREVAVKRLYGHNYRRVQQFINEVEILTRLRHKNLVSLYGCTSRHCRELLLVYEYIPNGTLTSKSDVYSFGVVLIELISSLPAVDIFRHKHEINLANFAKSKIEKSAFHELIDPHLGFESDDGVRTMTILVAKLAFQCLQQDKEMRPSMDDVLVALKKIQCGDDVPEQSASPYRDVVGLLKNKQQPLPPEAVTDNWTSRTATPNVSG</sequence>
<keyword evidence="6" id="KW-1133">Transmembrane helix</keyword>
<dbReference type="InterPro" id="IPR000719">
    <property type="entry name" value="Prot_kinase_dom"/>
</dbReference>
<name>A0AAW0KPZ9_QUESU</name>
<accession>A0AAW0KPZ9</accession>
<dbReference type="Pfam" id="PF07714">
    <property type="entry name" value="PK_Tyr_Ser-Thr"/>
    <property type="match status" value="1"/>
</dbReference>
<dbReference type="Pfam" id="PF13947">
    <property type="entry name" value="GUB_WAK_bind"/>
    <property type="match status" value="1"/>
</dbReference>
<gene>
    <name evidence="9" type="ORF">CFP56_015966</name>
</gene>
<protein>
    <submittedName>
        <fullName evidence="9">Leaf rust 10 disease-resistance locus receptor-like protein kinase-like 1.1</fullName>
    </submittedName>
</protein>
<dbReference type="GO" id="GO:0004672">
    <property type="term" value="F:protein kinase activity"/>
    <property type="evidence" value="ECO:0007669"/>
    <property type="project" value="InterPro"/>
</dbReference>
<dbReference type="PANTHER" id="PTHR46008">
    <property type="entry name" value="LEAF RUST 10 DISEASE-RESISTANCE LOCUS RECEPTOR-LIKE PROTEIN KINASE-LIKE 1.4"/>
    <property type="match status" value="1"/>
</dbReference>
<dbReference type="GO" id="GO:0005524">
    <property type="term" value="F:ATP binding"/>
    <property type="evidence" value="ECO:0007669"/>
    <property type="project" value="UniProtKB-KW"/>
</dbReference>
<feature type="region of interest" description="Disordered" evidence="5">
    <location>
        <begin position="502"/>
        <end position="523"/>
    </location>
</feature>